<name>I4CBZ6_DESTA</name>
<evidence type="ECO:0000313" key="1">
    <source>
        <dbReference type="EMBL" id="AFM27087.1"/>
    </source>
</evidence>
<accession>I4CBZ6</accession>
<dbReference type="EMBL" id="CP003360">
    <property type="protein sequence ID" value="AFM27087.1"/>
    <property type="molecule type" value="Genomic_DNA"/>
</dbReference>
<dbReference type="AlphaFoldDB" id="I4CBZ6"/>
<dbReference type="KEGG" id="dti:Desti_4455"/>
<dbReference type="Proteomes" id="UP000006055">
    <property type="component" value="Chromosome"/>
</dbReference>
<organism evidence="1 2">
    <name type="scientific">Desulfomonile tiedjei (strain ATCC 49306 / DSM 6799 / DCB-1)</name>
    <dbReference type="NCBI Taxonomy" id="706587"/>
    <lineage>
        <taxon>Bacteria</taxon>
        <taxon>Pseudomonadati</taxon>
        <taxon>Thermodesulfobacteriota</taxon>
        <taxon>Desulfomonilia</taxon>
        <taxon>Desulfomonilales</taxon>
        <taxon>Desulfomonilaceae</taxon>
        <taxon>Desulfomonile</taxon>
    </lineage>
</organism>
<proteinExistence type="predicted"/>
<reference evidence="2" key="1">
    <citation type="submission" date="2012-06" db="EMBL/GenBank/DDBJ databases">
        <title>Complete sequence of chromosome of Desulfomonile tiedjei DSM 6799.</title>
        <authorList>
            <person name="Lucas S."/>
            <person name="Copeland A."/>
            <person name="Lapidus A."/>
            <person name="Glavina del Rio T."/>
            <person name="Dalin E."/>
            <person name="Tice H."/>
            <person name="Bruce D."/>
            <person name="Goodwin L."/>
            <person name="Pitluck S."/>
            <person name="Peters L."/>
            <person name="Ovchinnikova G."/>
            <person name="Zeytun A."/>
            <person name="Lu M."/>
            <person name="Kyrpides N."/>
            <person name="Mavromatis K."/>
            <person name="Ivanova N."/>
            <person name="Brettin T."/>
            <person name="Detter J.C."/>
            <person name="Han C."/>
            <person name="Larimer F."/>
            <person name="Land M."/>
            <person name="Hauser L."/>
            <person name="Markowitz V."/>
            <person name="Cheng J.-F."/>
            <person name="Hugenholtz P."/>
            <person name="Woyke T."/>
            <person name="Wu D."/>
            <person name="Spring S."/>
            <person name="Schroeder M."/>
            <person name="Brambilla E."/>
            <person name="Klenk H.-P."/>
            <person name="Eisen J.A."/>
        </authorList>
    </citation>
    <scope>NUCLEOTIDE SEQUENCE [LARGE SCALE GENOMIC DNA]</scope>
    <source>
        <strain evidence="2">ATCC 49306 / DSM 6799 / DCB-1</strain>
    </source>
</reference>
<dbReference type="STRING" id="706587.Desti_4455"/>
<keyword evidence="2" id="KW-1185">Reference proteome</keyword>
<dbReference type="HOGENOM" id="CLU_3288564_0_0_7"/>
<evidence type="ECO:0000313" key="2">
    <source>
        <dbReference type="Proteomes" id="UP000006055"/>
    </source>
</evidence>
<gene>
    <name evidence="1" type="ordered locus">Desti_4455</name>
</gene>
<sequence>MNPADREDMAVRLIAKNSDVYLTLQFKISVETGVPAGPFY</sequence>
<protein>
    <submittedName>
        <fullName evidence="1">Uncharacterized protein</fullName>
    </submittedName>
</protein>